<dbReference type="Proteomes" id="UP000093501">
    <property type="component" value="Unassembled WGS sequence"/>
</dbReference>
<keyword evidence="2" id="KW-0456">Lyase</keyword>
<organism evidence="4 5">
    <name type="scientific">Tessaracoccus lapidicaptus</name>
    <dbReference type="NCBI Taxonomy" id="1427523"/>
    <lineage>
        <taxon>Bacteria</taxon>
        <taxon>Bacillati</taxon>
        <taxon>Actinomycetota</taxon>
        <taxon>Actinomycetes</taxon>
        <taxon>Propionibacteriales</taxon>
        <taxon>Propionibacteriaceae</taxon>
        <taxon>Tessaracoccus</taxon>
    </lineage>
</organism>
<dbReference type="GO" id="GO:0006635">
    <property type="term" value="P:fatty acid beta-oxidation"/>
    <property type="evidence" value="ECO:0007669"/>
    <property type="project" value="TreeGrafter"/>
</dbReference>
<dbReference type="Gene3D" id="3.90.226.10">
    <property type="entry name" value="2-enoyl-CoA Hydratase, Chain A, domain 1"/>
    <property type="match status" value="1"/>
</dbReference>
<dbReference type="PANTHER" id="PTHR11941">
    <property type="entry name" value="ENOYL-COA HYDRATASE-RELATED"/>
    <property type="match status" value="1"/>
</dbReference>
<name>A0A1C0AH63_9ACTN</name>
<proteinExistence type="inferred from homology"/>
<dbReference type="CDD" id="cd06558">
    <property type="entry name" value="crotonase-like"/>
    <property type="match status" value="1"/>
</dbReference>
<comment type="caution">
    <text evidence="4">The sequence shown here is derived from an EMBL/GenBank/DDBJ whole genome shotgun (WGS) entry which is preliminary data.</text>
</comment>
<dbReference type="InterPro" id="IPR018376">
    <property type="entry name" value="Enoyl-CoA_hyd/isom_CS"/>
</dbReference>
<dbReference type="RefSeq" id="WP_068752598.1">
    <property type="nucleotide sequence ID" value="NZ_JBDXXE010000011.1"/>
</dbReference>
<dbReference type="SUPFAM" id="SSF52096">
    <property type="entry name" value="ClpP/crotonase"/>
    <property type="match status" value="1"/>
</dbReference>
<evidence type="ECO:0000313" key="5">
    <source>
        <dbReference type="Proteomes" id="UP000093501"/>
    </source>
</evidence>
<accession>A0A1C0AH63</accession>
<keyword evidence="5" id="KW-1185">Reference proteome</keyword>
<dbReference type="EMBL" id="MBQD01000026">
    <property type="protein sequence ID" value="OCL31362.1"/>
    <property type="molecule type" value="Genomic_DNA"/>
</dbReference>
<dbReference type="PANTHER" id="PTHR11941:SF127">
    <property type="entry name" value="ENOYL-COA HYDRATASE ECHA18 (ENOYL HYDRASE) (UNSATURATED ACYL-COA HYDRATASE) (CROTONASE)-RELATED"/>
    <property type="match status" value="1"/>
</dbReference>
<dbReference type="InterPro" id="IPR001753">
    <property type="entry name" value="Enoyl-CoA_hydra/iso"/>
</dbReference>
<dbReference type="GO" id="GO:0016829">
    <property type="term" value="F:lyase activity"/>
    <property type="evidence" value="ECO:0007669"/>
    <property type="project" value="UniProtKB-KW"/>
</dbReference>
<dbReference type="Gene3D" id="1.10.12.10">
    <property type="entry name" value="Lyase 2-enoyl-coa Hydratase, Chain A, domain 2"/>
    <property type="match status" value="1"/>
</dbReference>
<comment type="similarity">
    <text evidence="1 3">Belongs to the enoyl-CoA hydratase/isomerase family.</text>
</comment>
<evidence type="ECO:0000256" key="2">
    <source>
        <dbReference type="ARBA" id="ARBA00023239"/>
    </source>
</evidence>
<evidence type="ECO:0000313" key="4">
    <source>
        <dbReference type="EMBL" id="OCL31362.1"/>
    </source>
</evidence>
<evidence type="ECO:0000256" key="1">
    <source>
        <dbReference type="ARBA" id="ARBA00005254"/>
    </source>
</evidence>
<dbReference type="PROSITE" id="PS00166">
    <property type="entry name" value="ENOYL_COA_HYDRATASE"/>
    <property type="match status" value="1"/>
</dbReference>
<evidence type="ECO:0000256" key="3">
    <source>
        <dbReference type="RuleBase" id="RU003707"/>
    </source>
</evidence>
<dbReference type="InterPro" id="IPR029045">
    <property type="entry name" value="ClpP/crotonase-like_dom_sf"/>
</dbReference>
<dbReference type="Pfam" id="PF00378">
    <property type="entry name" value="ECH_1"/>
    <property type="match status" value="1"/>
</dbReference>
<dbReference type="AlphaFoldDB" id="A0A1C0AH63"/>
<dbReference type="InterPro" id="IPR014748">
    <property type="entry name" value="Enoyl-CoA_hydra_C"/>
</dbReference>
<gene>
    <name evidence="4" type="ORF">BCR15_09305</name>
</gene>
<sequence>MATVALTRRGTTAILTLDNPGKRNAMTDPMWRQIPAYLRSLDAEPEVTAVILTGADGVFCAGSDIHSLDELHHAEGPVNAEHALARSPKPVIAAIEGPCIGGGLELAVACDVRVAGASATFSVPPATLGIVYPVSATQRMIHLMGPAVTKEMLFTAVRLDAQRALRVGLVNRVVDEGSALDEALAMAERMAALSQLTLRASKEIVDALVAHDLDAESAISWVQRANASPDLVEGVAAFRERRPPRFTWRPE</sequence>
<reference evidence="5" key="1">
    <citation type="submission" date="2016-07" db="EMBL/GenBank/DDBJ databases">
        <authorList>
            <person name="Florea S."/>
            <person name="Webb J.S."/>
            <person name="Jaromczyk J."/>
            <person name="Schardl C.L."/>
        </authorList>
    </citation>
    <scope>NUCLEOTIDE SEQUENCE [LARGE SCALE GENOMIC DNA]</scope>
    <source>
        <strain evidence="5">IPBSL-7</strain>
    </source>
</reference>
<protein>
    <submittedName>
        <fullName evidence="4">Uncharacterized protein</fullName>
    </submittedName>
</protein>